<keyword evidence="3" id="KW-1185">Reference proteome</keyword>
<sequence length="74" mass="8092">MGLHFLGKDPNSDRDQSPTVWDDGDCYVVQGWRITDEATLAEIGDVPAHETVIRIPKRLMPVFPEVNGSRGGAG</sequence>
<proteinExistence type="predicted"/>
<name>A0ABN2LN03_9ACTN</name>
<accession>A0ABN2LN03</accession>
<organism evidence="2 3">
    <name type="scientific">Luedemannella flava</name>
    <dbReference type="NCBI Taxonomy" id="349316"/>
    <lineage>
        <taxon>Bacteria</taxon>
        <taxon>Bacillati</taxon>
        <taxon>Actinomycetota</taxon>
        <taxon>Actinomycetes</taxon>
        <taxon>Micromonosporales</taxon>
        <taxon>Micromonosporaceae</taxon>
        <taxon>Luedemannella</taxon>
    </lineage>
</organism>
<feature type="compositionally biased region" description="Basic and acidic residues" evidence="1">
    <location>
        <begin position="1"/>
        <end position="16"/>
    </location>
</feature>
<dbReference type="RefSeq" id="WP_344127749.1">
    <property type="nucleotide sequence ID" value="NZ_BAAALT010000036.1"/>
</dbReference>
<reference evidence="2 3" key="1">
    <citation type="journal article" date="2019" name="Int. J. Syst. Evol. Microbiol.">
        <title>The Global Catalogue of Microorganisms (GCM) 10K type strain sequencing project: providing services to taxonomists for standard genome sequencing and annotation.</title>
        <authorList>
            <consortium name="The Broad Institute Genomics Platform"/>
            <consortium name="The Broad Institute Genome Sequencing Center for Infectious Disease"/>
            <person name="Wu L."/>
            <person name="Ma J."/>
        </authorList>
    </citation>
    <scope>NUCLEOTIDE SEQUENCE [LARGE SCALE GENOMIC DNA]</scope>
    <source>
        <strain evidence="2 3">JCM 13250</strain>
    </source>
</reference>
<gene>
    <name evidence="2" type="ORF">GCM10009682_15180</name>
</gene>
<dbReference type="EMBL" id="BAAALT010000036">
    <property type="protein sequence ID" value="GAA1794361.1"/>
    <property type="molecule type" value="Genomic_DNA"/>
</dbReference>
<protein>
    <submittedName>
        <fullName evidence="2">Uncharacterized protein</fullName>
    </submittedName>
</protein>
<feature type="region of interest" description="Disordered" evidence="1">
    <location>
        <begin position="1"/>
        <end position="20"/>
    </location>
</feature>
<comment type="caution">
    <text evidence="2">The sequence shown here is derived from an EMBL/GenBank/DDBJ whole genome shotgun (WGS) entry which is preliminary data.</text>
</comment>
<dbReference type="Proteomes" id="UP001500218">
    <property type="component" value="Unassembled WGS sequence"/>
</dbReference>
<evidence type="ECO:0000313" key="3">
    <source>
        <dbReference type="Proteomes" id="UP001500218"/>
    </source>
</evidence>
<evidence type="ECO:0000256" key="1">
    <source>
        <dbReference type="SAM" id="MobiDB-lite"/>
    </source>
</evidence>
<evidence type="ECO:0000313" key="2">
    <source>
        <dbReference type="EMBL" id="GAA1794361.1"/>
    </source>
</evidence>